<organism evidence="1 2">
    <name type="scientific">Lagenidium giganteum</name>
    <dbReference type="NCBI Taxonomy" id="4803"/>
    <lineage>
        <taxon>Eukaryota</taxon>
        <taxon>Sar</taxon>
        <taxon>Stramenopiles</taxon>
        <taxon>Oomycota</taxon>
        <taxon>Peronosporomycetes</taxon>
        <taxon>Pythiales</taxon>
        <taxon>Pythiaceae</taxon>
    </lineage>
</organism>
<name>A0AAV2Z6H3_9STRA</name>
<dbReference type="EMBL" id="DAKRPA010000052">
    <property type="protein sequence ID" value="DBA01159.1"/>
    <property type="molecule type" value="Genomic_DNA"/>
</dbReference>
<gene>
    <name evidence="1" type="ORF">N0F65_002294</name>
</gene>
<comment type="caution">
    <text evidence="1">The sequence shown here is derived from an EMBL/GenBank/DDBJ whole genome shotgun (WGS) entry which is preliminary data.</text>
</comment>
<protein>
    <submittedName>
        <fullName evidence="1">Uncharacterized protein</fullName>
    </submittedName>
</protein>
<keyword evidence="2" id="KW-1185">Reference proteome</keyword>
<evidence type="ECO:0000313" key="2">
    <source>
        <dbReference type="Proteomes" id="UP001146120"/>
    </source>
</evidence>
<proteinExistence type="predicted"/>
<evidence type="ECO:0000313" key="1">
    <source>
        <dbReference type="EMBL" id="DBA01159.1"/>
    </source>
</evidence>
<accession>A0AAV2Z6H3</accession>
<dbReference type="AlphaFoldDB" id="A0AAV2Z6H3"/>
<reference evidence="1" key="1">
    <citation type="submission" date="2022-11" db="EMBL/GenBank/DDBJ databases">
        <authorList>
            <person name="Morgan W.R."/>
            <person name="Tartar A."/>
        </authorList>
    </citation>
    <scope>NUCLEOTIDE SEQUENCE</scope>
    <source>
        <strain evidence="1">ARSEF 373</strain>
    </source>
</reference>
<sequence length="59" mass="6278">MCGSTPCVPEGPSGLFAVYDAPRHLSLTFSPPCGCGGHKRSIAIPITVLKTALRSRYFI</sequence>
<dbReference type="Proteomes" id="UP001146120">
    <property type="component" value="Unassembled WGS sequence"/>
</dbReference>
<reference evidence="1" key="2">
    <citation type="journal article" date="2023" name="Microbiol Resour">
        <title>Decontamination and Annotation of the Draft Genome Sequence of the Oomycete Lagenidium giganteum ARSEF 373.</title>
        <authorList>
            <person name="Morgan W.R."/>
            <person name="Tartar A."/>
        </authorList>
    </citation>
    <scope>NUCLEOTIDE SEQUENCE</scope>
    <source>
        <strain evidence="1">ARSEF 373</strain>
    </source>
</reference>